<dbReference type="SUPFAM" id="SSF89796">
    <property type="entry name" value="CoA-transferase family III (CaiB/BaiF)"/>
    <property type="match status" value="1"/>
</dbReference>
<name>A0A4R5B7T0_9PSEU</name>
<dbReference type="Gene3D" id="3.40.50.10540">
    <property type="entry name" value="Crotonobetainyl-coa:carnitine coa-transferase, domain 1"/>
    <property type="match status" value="1"/>
</dbReference>
<evidence type="ECO:0000313" key="3">
    <source>
        <dbReference type="Proteomes" id="UP000294723"/>
    </source>
</evidence>
<gene>
    <name evidence="2" type="ORF">E1202_30040</name>
</gene>
<dbReference type="InterPro" id="IPR023606">
    <property type="entry name" value="CoA-Trfase_III_dom_1_sf"/>
</dbReference>
<evidence type="ECO:0000313" key="2">
    <source>
        <dbReference type="EMBL" id="TDD80760.1"/>
    </source>
</evidence>
<dbReference type="PANTHER" id="PTHR48207">
    <property type="entry name" value="SUCCINATE--HYDROXYMETHYLGLUTARATE COA-TRANSFERASE"/>
    <property type="match status" value="1"/>
</dbReference>
<protein>
    <submittedName>
        <fullName evidence="2">CoA transferase</fullName>
    </submittedName>
</protein>
<dbReference type="EMBL" id="SMLA01000089">
    <property type="protein sequence ID" value="TDD80760.1"/>
    <property type="molecule type" value="Genomic_DNA"/>
</dbReference>
<organism evidence="2 3">
    <name type="scientific">Saccharopolyspora karakumensis</name>
    <dbReference type="NCBI Taxonomy" id="2530386"/>
    <lineage>
        <taxon>Bacteria</taxon>
        <taxon>Bacillati</taxon>
        <taxon>Actinomycetota</taxon>
        <taxon>Actinomycetes</taxon>
        <taxon>Pseudonocardiales</taxon>
        <taxon>Pseudonocardiaceae</taxon>
        <taxon>Saccharopolyspora</taxon>
    </lineage>
</organism>
<dbReference type="Pfam" id="PF02515">
    <property type="entry name" value="CoA_transf_3"/>
    <property type="match status" value="1"/>
</dbReference>
<dbReference type="Gene3D" id="3.30.1540.10">
    <property type="entry name" value="formyl-coa transferase, domain 3"/>
    <property type="match status" value="1"/>
</dbReference>
<accession>A0A4R5B7T0</accession>
<dbReference type="PANTHER" id="PTHR48207:SF3">
    <property type="entry name" value="SUCCINATE--HYDROXYMETHYLGLUTARATE COA-TRANSFERASE"/>
    <property type="match status" value="1"/>
</dbReference>
<comment type="caution">
    <text evidence="2">The sequence shown here is derived from an EMBL/GenBank/DDBJ whole genome shotgun (WGS) entry which is preliminary data.</text>
</comment>
<dbReference type="Proteomes" id="UP000294723">
    <property type="component" value="Unassembled WGS sequence"/>
</dbReference>
<dbReference type="InterPro" id="IPR050483">
    <property type="entry name" value="CoA-transferase_III_domain"/>
</dbReference>
<proteinExistence type="predicted"/>
<keyword evidence="3" id="KW-1185">Reference proteome</keyword>
<reference evidence="2 3" key="1">
    <citation type="submission" date="2019-03" db="EMBL/GenBank/DDBJ databases">
        <title>Draft genome sequences of novel Actinobacteria.</title>
        <authorList>
            <person name="Sahin N."/>
            <person name="Ay H."/>
            <person name="Saygin H."/>
        </authorList>
    </citation>
    <scope>NUCLEOTIDE SEQUENCE [LARGE SCALE GENOMIC DNA]</scope>
    <source>
        <strain evidence="2 3">5K548</strain>
    </source>
</reference>
<dbReference type="GO" id="GO:0008410">
    <property type="term" value="F:CoA-transferase activity"/>
    <property type="evidence" value="ECO:0007669"/>
    <property type="project" value="TreeGrafter"/>
</dbReference>
<dbReference type="RefSeq" id="WP_132686689.1">
    <property type="nucleotide sequence ID" value="NZ_SMLA01000089.1"/>
</dbReference>
<sequence length="464" mass="49822">MKCAAPHIVCAELSVARGLARCGYCPKSRHEPVCSRTGRDKALLVLPCLAFSDTREASHLASAGIFARFEQELDVTTRGPLADALVLDLSRALAGPHAAMMLGDLGARVIKVESPDRGDESRSWGPPFVGDDSTDATYYLSCNRNKESVQLDLKSTSGQESLRELIRRADVLIENFRPGVLDRLGFPPAVLEELNPRLVMLSVSGFGHDGPDSQRPGYDLIAQGESGLMSLTGPDPDHPTRVGVPIGDLLAGIYGAFGVVSALHDRTRTGRGSVVRTSLLAALVGAHAFHGTAWTAAGKVGSGSGNHHPQIAPYGTFRCADGIVQVAVGSEGQWHKFAALLGLDADDERFATNSLRLANRSELIAAVEDVLLTRPREFWLTSCNEAGVPAGAVRTIDEVYEWKQTRSQGLVLEVDHPVVGKIELPGPPLRFENFEGQRLGRTEHTAPPTLGQHTSAVAEWLEGR</sequence>
<keyword evidence="1 2" id="KW-0808">Transferase</keyword>
<dbReference type="InterPro" id="IPR044855">
    <property type="entry name" value="CoA-Trfase_III_dom3_sf"/>
</dbReference>
<evidence type="ECO:0000256" key="1">
    <source>
        <dbReference type="ARBA" id="ARBA00022679"/>
    </source>
</evidence>
<dbReference type="InterPro" id="IPR003673">
    <property type="entry name" value="CoA-Trfase_fam_III"/>
</dbReference>
<dbReference type="AlphaFoldDB" id="A0A4R5B7T0"/>